<dbReference type="InterPro" id="IPR049577">
    <property type="entry name" value="GMPP_N"/>
</dbReference>
<dbReference type="SUPFAM" id="SSF159283">
    <property type="entry name" value="Guanosine diphospho-D-mannose pyrophosphorylase/mannose-6-phosphate isomerase linker domain"/>
    <property type="match status" value="1"/>
</dbReference>
<evidence type="ECO:0000259" key="2">
    <source>
        <dbReference type="Pfam" id="PF22640"/>
    </source>
</evidence>
<dbReference type="Proteomes" id="UP000635885">
    <property type="component" value="Unassembled WGS sequence"/>
</dbReference>
<dbReference type="InterPro" id="IPR005835">
    <property type="entry name" value="NTP_transferase_dom"/>
</dbReference>
<dbReference type="InterPro" id="IPR054566">
    <property type="entry name" value="ManC/GMP-like_b-helix"/>
</dbReference>
<protein>
    <recommendedName>
        <fullName evidence="5">Mannose-1-phosphate guanylyltransferase</fullName>
    </recommendedName>
</protein>
<evidence type="ECO:0008006" key="5">
    <source>
        <dbReference type="Google" id="ProtNLM"/>
    </source>
</evidence>
<organism evidence="3 4">
    <name type="scientific">Belliella aquatica</name>
    <dbReference type="NCBI Taxonomy" id="1323734"/>
    <lineage>
        <taxon>Bacteria</taxon>
        <taxon>Pseudomonadati</taxon>
        <taxon>Bacteroidota</taxon>
        <taxon>Cytophagia</taxon>
        <taxon>Cytophagales</taxon>
        <taxon>Cyclobacteriaceae</taxon>
        <taxon>Belliella</taxon>
    </lineage>
</organism>
<keyword evidence="4" id="KW-1185">Reference proteome</keyword>
<evidence type="ECO:0000313" key="3">
    <source>
        <dbReference type="EMBL" id="GGC53679.1"/>
    </source>
</evidence>
<dbReference type="PANTHER" id="PTHR46390">
    <property type="entry name" value="MANNOSE-1-PHOSPHATE GUANYLYLTRANSFERASE"/>
    <property type="match status" value="1"/>
</dbReference>
<gene>
    <name evidence="3" type="ORF">GCM10010993_35120</name>
</gene>
<evidence type="ECO:0000259" key="1">
    <source>
        <dbReference type="Pfam" id="PF00483"/>
    </source>
</evidence>
<accession>A0ABQ1N5A9</accession>
<feature type="domain" description="Nucleotidyl transferase" evidence="1">
    <location>
        <begin position="5"/>
        <end position="267"/>
    </location>
</feature>
<dbReference type="InterPro" id="IPR051161">
    <property type="entry name" value="Mannose-6P_isomerase_type2"/>
</dbReference>
<dbReference type="RefSeq" id="WP_188444417.1">
    <property type="nucleotide sequence ID" value="NZ_BMFD01000022.1"/>
</dbReference>
<dbReference type="CDD" id="cd02509">
    <property type="entry name" value="GDP-M1P_Guanylyltransferase"/>
    <property type="match status" value="1"/>
</dbReference>
<dbReference type="Gene3D" id="3.90.550.10">
    <property type="entry name" value="Spore Coat Polysaccharide Biosynthesis Protein SpsA, Chain A"/>
    <property type="match status" value="1"/>
</dbReference>
<reference evidence="4" key="1">
    <citation type="journal article" date="2019" name="Int. J. Syst. Evol. Microbiol.">
        <title>The Global Catalogue of Microorganisms (GCM) 10K type strain sequencing project: providing services to taxonomists for standard genome sequencing and annotation.</title>
        <authorList>
            <consortium name="The Broad Institute Genomics Platform"/>
            <consortium name="The Broad Institute Genome Sequencing Center for Infectious Disease"/>
            <person name="Wu L."/>
            <person name="Ma J."/>
        </authorList>
    </citation>
    <scope>NUCLEOTIDE SEQUENCE [LARGE SCALE GENOMIC DNA]</scope>
    <source>
        <strain evidence="4">CGMCC 1.12479</strain>
    </source>
</reference>
<dbReference type="EMBL" id="BMFD01000022">
    <property type="protein sequence ID" value="GGC53679.1"/>
    <property type="molecule type" value="Genomic_DNA"/>
</dbReference>
<dbReference type="SUPFAM" id="SSF53448">
    <property type="entry name" value="Nucleotide-diphospho-sugar transferases"/>
    <property type="match status" value="1"/>
</dbReference>
<dbReference type="PANTHER" id="PTHR46390:SF1">
    <property type="entry name" value="MANNOSE-1-PHOSPHATE GUANYLYLTRANSFERASE"/>
    <property type="match status" value="1"/>
</dbReference>
<feature type="domain" description="MannoseP isomerase/GMP-like beta-helix" evidence="2">
    <location>
        <begin position="283"/>
        <end position="322"/>
    </location>
</feature>
<dbReference type="InterPro" id="IPR029044">
    <property type="entry name" value="Nucleotide-diphossugar_trans"/>
</dbReference>
<proteinExistence type="predicted"/>
<sequence>MKIINVILSGGVGSRLWPLSRKSKPKQYLPLFDGKSLFELAVERNMSVCDKICVVGGIDNYLLSRNILKKLKVKPYSEIVEACPRNTAAAIAFAALEANPEDILLVTPSDHLIKNDKRYYKSLESAIDLANQDHIVTFGFKPMSAETGFGYIEYLDNDVISFREKPTQELAESFLESGNFLWNSGCFCFKAGVYLDELKKNEPEVYTSSKRAFFKSNGIFLNEILSMEIPSISVDYAVMEKTERIKVVPSFFEWSDMGSFLAIYDFIPSTDARKSSTNLSLNTDKLVEFVGVENLILVETKDAILVLNKNNAQDVKKVYERLEIENPTYLR</sequence>
<comment type="caution">
    <text evidence="3">The sequence shown here is derived from an EMBL/GenBank/DDBJ whole genome shotgun (WGS) entry which is preliminary data.</text>
</comment>
<dbReference type="Pfam" id="PF00483">
    <property type="entry name" value="NTP_transferase"/>
    <property type="match status" value="1"/>
</dbReference>
<name>A0ABQ1N5A9_9BACT</name>
<evidence type="ECO:0000313" key="4">
    <source>
        <dbReference type="Proteomes" id="UP000635885"/>
    </source>
</evidence>
<dbReference type="Pfam" id="PF22640">
    <property type="entry name" value="ManC_GMP_beta-helix"/>
    <property type="match status" value="1"/>
</dbReference>